<dbReference type="InterPro" id="IPR016055">
    <property type="entry name" value="A-D-PHexomutase_a/b/a-I/II/III"/>
</dbReference>
<dbReference type="GO" id="GO:0009252">
    <property type="term" value="P:peptidoglycan biosynthetic process"/>
    <property type="evidence" value="ECO:0007669"/>
    <property type="project" value="TreeGrafter"/>
</dbReference>
<accession>A0A6L7ADB2</accession>
<dbReference type="Gene3D" id="3.30.310.50">
    <property type="entry name" value="Alpha-D-phosphohexomutase, C-terminal domain"/>
    <property type="match status" value="1"/>
</dbReference>
<dbReference type="EMBL" id="WSZI01000015">
    <property type="protein sequence ID" value="MWN21493.1"/>
    <property type="molecule type" value="Genomic_DNA"/>
</dbReference>
<comment type="function">
    <text evidence="9 11">Catalyzes the conversion of glucosamine-6-phosphate to glucosamine-1-phosphate.</text>
</comment>
<dbReference type="Pfam" id="PF02880">
    <property type="entry name" value="PGM_PMM_III"/>
    <property type="match status" value="1"/>
</dbReference>
<dbReference type="SUPFAM" id="SSF53738">
    <property type="entry name" value="Phosphoglucomutase, first 3 domains"/>
    <property type="match status" value="3"/>
</dbReference>
<dbReference type="InterPro" id="IPR005843">
    <property type="entry name" value="A-D-PHexomutase_C"/>
</dbReference>
<dbReference type="AlphaFoldDB" id="A0A6L7ADB2"/>
<dbReference type="GO" id="GO:0000287">
    <property type="term" value="F:magnesium ion binding"/>
    <property type="evidence" value="ECO:0007669"/>
    <property type="project" value="UniProtKB-UniRule"/>
</dbReference>
<comment type="caution">
    <text evidence="16">The sequence shown here is derived from an EMBL/GenBank/DDBJ whole genome shotgun (WGS) entry which is preliminary data.</text>
</comment>
<feature type="binding site" evidence="9">
    <location>
        <position position="247"/>
    </location>
    <ligand>
        <name>Mg(2+)</name>
        <dbReference type="ChEBI" id="CHEBI:18420"/>
    </ligand>
</feature>
<evidence type="ECO:0000259" key="15">
    <source>
        <dbReference type="Pfam" id="PF02880"/>
    </source>
</evidence>
<evidence type="ECO:0000313" key="17">
    <source>
        <dbReference type="Proteomes" id="UP000478636"/>
    </source>
</evidence>
<dbReference type="Pfam" id="PF02878">
    <property type="entry name" value="PGM_PMM_I"/>
    <property type="match status" value="1"/>
</dbReference>
<evidence type="ECO:0000259" key="14">
    <source>
        <dbReference type="Pfam" id="PF02879"/>
    </source>
</evidence>
<dbReference type="InterPro" id="IPR036900">
    <property type="entry name" value="A-D-PHexomutase_C_sf"/>
</dbReference>
<comment type="cofactor">
    <cofactor evidence="9">
        <name>Mg(2+)</name>
        <dbReference type="ChEBI" id="CHEBI:18420"/>
    </cofactor>
    <text evidence="9">Binds 1 Mg(2+) ion per subunit.</text>
</comment>
<dbReference type="GO" id="GO:0006048">
    <property type="term" value="P:UDP-N-acetylglucosamine biosynthetic process"/>
    <property type="evidence" value="ECO:0007669"/>
    <property type="project" value="TreeGrafter"/>
</dbReference>
<evidence type="ECO:0000256" key="7">
    <source>
        <dbReference type="ARBA" id="ARBA00066330"/>
    </source>
</evidence>
<feature type="domain" description="Alpha-D-phosphohexomutase C-terminal" evidence="12">
    <location>
        <begin position="380"/>
        <end position="446"/>
    </location>
</feature>
<feature type="domain" description="Alpha-D-phosphohexomutase alpha/beta/alpha" evidence="15">
    <location>
        <begin position="264"/>
        <end position="373"/>
    </location>
</feature>
<dbReference type="Pfam" id="PF02879">
    <property type="entry name" value="PGM_PMM_II"/>
    <property type="match status" value="1"/>
</dbReference>
<feature type="active site" description="Phosphoserine intermediate" evidence="9">
    <location>
        <position position="107"/>
    </location>
</feature>
<dbReference type="InterPro" id="IPR005845">
    <property type="entry name" value="A-D-PHexomutase_a/b/a-II"/>
</dbReference>
<dbReference type="Proteomes" id="UP000478636">
    <property type="component" value="Unassembled WGS sequence"/>
</dbReference>
<evidence type="ECO:0000256" key="11">
    <source>
        <dbReference type="RuleBase" id="RU004327"/>
    </source>
</evidence>
<dbReference type="GO" id="GO:0004615">
    <property type="term" value="F:phosphomannomutase activity"/>
    <property type="evidence" value="ECO:0007669"/>
    <property type="project" value="TreeGrafter"/>
</dbReference>
<comment type="catalytic activity">
    <reaction evidence="6 9 11">
        <text>alpha-D-glucosamine 1-phosphate = D-glucosamine 6-phosphate</text>
        <dbReference type="Rhea" id="RHEA:23424"/>
        <dbReference type="ChEBI" id="CHEBI:58516"/>
        <dbReference type="ChEBI" id="CHEBI:58725"/>
        <dbReference type="EC" id="5.4.2.10"/>
    </reaction>
</comment>
<comment type="PTM">
    <text evidence="9">Activated by phosphorylation.</text>
</comment>
<dbReference type="PANTHER" id="PTHR42946:SF1">
    <property type="entry name" value="PHOSPHOGLUCOMUTASE (ALPHA-D-GLUCOSE-1,6-BISPHOSPHATE-DEPENDENT)"/>
    <property type="match status" value="1"/>
</dbReference>
<evidence type="ECO:0000256" key="8">
    <source>
        <dbReference type="ARBA" id="ARBA00068193"/>
    </source>
</evidence>
<dbReference type="HAMAP" id="MF_01554_B">
    <property type="entry name" value="GlmM_B"/>
    <property type="match status" value="1"/>
</dbReference>
<dbReference type="SUPFAM" id="SSF55957">
    <property type="entry name" value="Phosphoglucomutase, C-terminal domain"/>
    <property type="match status" value="1"/>
</dbReference>
<dbReference type="InterPro" id="IPR016066">
    <property type="entry name" value="A-D-PHexomutase_CS"/>
</dbReference>
<dbReference type="CDD" id="cd05802">
    <property type="entry name" value="GlmM"/>
    <property type="match status" value="1"/>
</dbReference>
<feature type="domain" description="Alpha-D-phosphohexomutase alpha/beta/alpha" evidence="13">
    <location>
        <begin position="7"/>
        <end position="139"/>
    </location>
</feature>
<keyword evidence="4 9" id="KW-0460">Magnesium</keyword>
<dbReference type="GO" id="GO:0005829">
    <property type="term" value="C:cytosol"/>
    <property type="evidence" value="ECO:0007669"/>
    <property type="project" value="TreeGrafter"/>
</dbReference>
<reference evidence="16 17" key="1">
    <citation type="submission" date="2019-12" db="EMBL/GenBank/DDBJ databases">
        <title>Complete genome sequence of Leuconostoc lactis strain AVN1 provides insights into metabolic potential.</title>
        <authorList>
            <person name="Besrour N."/>
            <person name="Najjari A."/>
            <person name="Fhoula I."/>
            <person name="Jaballah S."/>
            <person name="Klibi N."/>
            <person name="Ouzari H.I."/>
        </authorList>
    </citation>
    <scope>NUCLEOTIDE SEQUENCE [LARGE SCALE GENOMIC DNA]</scope>
    <source>
        <strain evidence="16 17">AVN1</strain>
    </source>
</reference>
<dbReference type="InterPro" id="IPR006352">
    <property type="entry name" value="GlmM_bact"/>
</dbReference>
<dbReference type="RefSeq" id="WP_068851956.1">
    <property type="nucleotide sequence ID" value="NZ_CP016598.1"/>
</dbReference>
<dbReference type="InterPro" id="IPR050060">
    <property type="entry name" value="Phosphoglucosamine_mutase"/>
</dbReference>
<evidence type="ECO:0000256" key="1">
    <source>
        <dbReference type="ARBA" id="ARBA00010231"/>
    </source>
</evidence>
<dbReference type="PRINTS" id="PR00509">
    <property type="entry name" value="PGMPMM"/>
</dbReference>
<name>A0A6L7ADB2_LEULA</name>
<evidence type="ECO:0000256" key="5">
    <source>
        <dbReference type="ARBA" id="ARBA00023235"/>
    </source>
</evidence>
<dbReference type="GO" id="GO:0008966">
    <property type="term" value="F:phosphoglucosamine mutase activity"/>
    <property type="evidence" value="ECO:0007669"/>
    <property type="project" value="UniProtKB-UniRule"/>
</dbReference>
<gene>
    <name evidence="9" type="primary">glmM</name>
    <name evidence="16" type="ORF">GQS40_09190</name>
</gene>
<keyword evidence="2 9" id="KW-0597">Phosphoprotein</keyword>
<keyword evidence="3 9" id="KW-0479">Metal-binding</keyword>
<dbReference type="InterPro" id="IPR005846">
    <property type="entry name" value="A-D-PHexomutase_a/b/a-III"/>
</dbReference>
<feature type="modified residue" description="Phosphoserine" evidence="9">
    <location>
        <position position="107"/>
    </location>
</feature>
<protein>
    <recommendedName>
        <fullName evidence="8 9">Phosphoglucosamine mutase</fullName>
        <ecNumber evidence="7 9">5.4.2.10</ecNumber>
    </recommendedName>
</protein>
<evidence type="ECO:0000256" key="10">
    <source>
        <dbReference type="RuleBase" id="RU004326"/>
    </source>
</evidence>
<dbReference type="NCBIfam" id="TIGR01455">
    <property type="entry name" value="glmM"/>
    <property type="match status" value="1"/>
</dbReference>
<evidence type="ECO:0000256" key="2">
    <source>
        <dbReference type="ARBA" id="ARBA00022553"/>
    </source>
</evidence>
<feature type="binding site" description="via phosphate group" evidence="9">
    <location>
        <position position="107"/>
    </location>
    <ligand>
        <name>Mg(2+)</name>
        <dbReference type="ChEBI" id="CHEBI:18420"/>
    </ligand>
</feature>
<dbReference type="InterPro" id="IPR005841">
    <property type="entry name" value="Alpha-D-phosphohexomutase_SF"/>
</dbReference>
<evidence type="ECO:0000256" key="6">
    <source>
        <dbReference type="ARBA" id="ARBA00050364"/>
    </source>
</evidence>
<evidence type="ECO:0000256" key="9">
    <source>
        <dbReference type="HAMAP-Rule" id="MF_01554"/>
    </source>
</evidence>
<evidence type="ECO:0000259" key="12">
    <source>
        <dbReference type="Pfam" id="PF00408"/>
    </source>
</evidence>
<proteinExistence type="inferred from homology"/>
<dbReference type="FunFam" id="3.40.120.10:FF:000001">
    <property type="entry name" value="Phosphoglucosamine mutase"/>
    <property type="match status" value="1"/>
</dbReference>
<dbReference type="Pfam" id="PF00408">
    <property type="entry name" value="PGM_PMM_IV"/>
    <property type="match status" value="1"/>
</dbReference>
<dbReference type="Gene3D" id="3.40.120.10">
    <property type="entry name" value="Alpha-D-Glucose-1,6-Bisphosphate, subunit A, domain 3"/>
    <property type="match status" value="3"/>
</dbReference>
<feature type="binding site" evidence="9">
    <location>
        <position position="249"/>
    </location>
    <ligand>
        <name>Mg(2+)</name>
        <dbReference type="ChEBI" id="CHEBI:18420"/>
    </ligand>
</feature>
<evidence type="ECO:0000256" key="3">
    <source>
        <dbReference type="ARBA" id="ARBA00022723"/>
    </source>
</evidence>
<comment type="similarity">
    <text evidence="1 9 10">Belongs to the phosphohexose mutase family.</text>
</comment>
<organism evidence="16 17">
    <name type="scientific">Leuconostoc lactis</name>
    <dbReference type="NCBI Taxonomy" id="1246"/>
    <lineage>
        <taxon>Bacteria</taxon>
        <taxon>Bacillati</taxon>
        <taxon>Bacillota</taxon>
        <taxon>Bacilli</taxon>
        <taxon>Lactobacillales</taxon>
        <taxon>Lactobacillaceae</taxon>
        <taxon>Leuconostoc</taxon>
    </lineage>
</organism>
<dbReference type="PANTHER" id="PTHR42946">
    <property type="entry name" value="PHOSPHOHEXOSE MUTASE"/>
    <property type="match status" value="1"/>
</dbReference>
<dbReference type="PROSITE" id="PS00710">
    <property type="entry name" value="PGM_PMM"/>
    <property type="match status" value="1"/>
</dbReference>
<dbReference type="InterPro" id="IPR005844">
    <property type="entry name" value="A-D-PHexomutase_a/b/a-I"/>
</dbReference>
<dbReference type="GO" id="GO:0005975">
    <property type="term" value="P:carbohydrate metabolic process"/>
    <property type="evidence" value="ECO:0007669"/>
    <property type="project" value="InterPro"/>
</dbReference>
<dbReference type="FunFam" id="3.40.120.10:FF:000002">
    <property type="entry name" value="Phosphoglucosamine mutase"/>
    <property type="match status" value="1"/>
</dbReference>
<evidence type="ECO:0000313" key="16">
    <source>
        <dbReference type="EMBL" id="MWN21493.1"/>
    </source>
</evidence>
<evidence type="ECO:0000256" key="4">
    <source>
        <dbReference type="ARBA" id="ARBA00022842"/>
    </source>
</evidence>
<dbReference type="KEGG" id="llf:BCR17_06100"/>
<keyword evidence="5 9" id="KW-0413">Isomerase</keyword>
<dbReference type="EC" id="5.4.2.10" evidence="7 9"/>
<feature type="binding site" evidence="9">
    <location>
        <position position="251"/>
    </location>
    <ligand>
        <name>Mg(2+)</name>
        <dbReference type="ChEBI" id="CHEBI:18420"/>
    </ligand>
</feature>
<evidence type="ECO:0000259" key="13">
    <source>
        <dbReference type="Pfam" id="PF02878"/>
    </source>
</evidence>
<dbReference type="FunFam" id="3.30.310.50:FF:000001">
    <property type="entry name" value="Phosphoglucosamine mutase"/>
    <property type="match status" value="1"/>
</dbReference>
<feature type="domain" description="Alpha-D-phosphohexomutase alpha/beta/alpha" evidence="14">
    <location>
        <begin position="166"/>
        <end position="260"/>
    </location>
</feature>
<sequence>MSEIKLKYFGTDGVRGIANDTLTPELAFRLGRAGGAILTRHAQDDKKPVVIVGRDTRISGEMLQQAIIAGFLSVGIDVLRLGVITTPAVAFLVQNLEADAGVQITASHNPAADNGIKFFGNDGFKLSDELEFEIEQLLDSPVDDLPRPSAAGLGVVNNYPEGALKYLSFLQKTIPTDLEGMRIALDGANGATSGLLAHLFADLNADFVMMGTEPNGLNINDGVGSTHPEALAAFVTENDVQVGLAFDGDGDRLIAVDENGEIVDGDKIMYITGKFMDAQGRLKHHTVVSTVMSNIGFYKALSEHGMTSVKTAVGDRYVMAEMLASGYNLGGEQSGHIIFSDWATTGDGLLTALQLLYVMKETGKKLSELAAEVQIYPQKLVNIPVADKIAIQQDPAVIAKIAEVEMKMAGDGRVLVRASGTESLLRVMAEAPTVEQVDEYVEEIAAVVRARANG</sequence>